<dbReference type="Proteomes" id="UP000799770">
    <property type="component" value="Unassembled WGS sequence"/>
</dbReference>
<dbReference type="AlphaFoldDB" id="A0A6A5ZI42"/>
<keyword evidence="4" id="KW-1185">Reference proteome</keyword>
<feature type="domain" description="2EXR" evidence="2">
    <location>
        <begin position="74"/>
        <end position="166"/>
    </location>
</feature>
<evidence type="ECO:0000313" key="4">
    <source>
        <dbReference type="Proteomes" id="UP000799770"/>
    </source>
</evidence>
<gene>
    <name evidence="3" type="ORF">BDV96DRAFT_643309</name>
</gene>
<dbReference type="EMBL" id="ML977316">
    <property type="protein sequence ID" value="KAF2119162.1"/>
    <property type="molecule type" value="Genomic_DNA"/>
</dbReference>
<protein>
    <recommendedName>
        <fullName evidence="2">2EXR domain-containing protein</fullName>
    </recommendedName>
</protein>
<feature type="region of interest" description="Disordered" evidence="1">
    <location>
        <begin position="1"/>
        <end position="47"/>
    </location>
</feature>
<feature type="compositionally biased region" description="Low complexity" evidence="1">
    <location>
        <begin position="33"/>
        <end position="47"/>
    </location>
</feature>
<evidence type="ECO:0000313" key="3">
    <source>
        <dbReference type="EMBL" id="KAF2119162.1"/>
    </source>
</evidence>
<proteinExistence type="predicted"/>
<sequence length="307" mass="35107">MPHQRTASIRSPPHKRVKSSEERPELGQYRSHPAPTMPATVTTTATTKPTECGEVLDRTTVGILYSTGVDLTSFHRFSELDKNLRLKIWALAAHPPRTHFIEIYHYTAAVYNISARLRYVPPLPSVFSATSESRQAVISAQGGEVISLVTRPHRTEFYLNFQHDILFLSSRFASGLHASETYRLREMESLVPYPHLARLRRIVVTYSGVDDYSRIAFSMRWLKQLETLYVAMMDWWSKRTVTRLLRKGVPGQGTVAMKIERNLADLEGEETDDDSDKEEFGDSSVTKRNVRVVEVELRLEEGEKKCH</sequence>
<name>A0A6A5ZI42_9PLEO</name>
<evidence type="ECO:0000259" key="2">
    <source>
        <dbReference type="Pfam" id="PF20150"/>
    </source>
</evidence>
<dbReference type="InterPro" id="IPR045518">
    <property type="entry name" value="2EXR"/>
</dbReference>
<dbReference type="PANTHER" id="PTHR35910:SF1">
    <property type="entry name" value="2EXR DOMAIN-CONTAINING PROTEIN"/>
    <property type="match status" value="1"/>
</dbReference>
<organism evidence="3 4">
    <name type="scientific">Lophiotrema nucula</name>
    <dbReference type="NCBI Taxonomy" id="690887"/>
    <lineage>
        <taxon>Eukaryota</taxon>
        <taxon>Fungi</taxon>
        <taxon>Dikarya</taxon>
        <taxon>Ascomycota</taxon>
        <taxon>Pezizomycotina</taxon>
        <taxon>Dothideomycetes</taxon>
        <taxon>Pleosporomycetidae</taxon>
        <taxon>Pleosporales</taxon>
        <taxon>Lophiotremataceae</taxon>
        <taxon>Lophiotrema</taxon>
    </lineage>
</organism>
<evidence type="ECO:0000256" key="1">
    <source>
        <dbReference type="SAM" id="MobiDB-lite"/>
    </source>
</evidence>
<reference evidence="3" key="1">
    <citation type="journal article" date="2020" name="Stud. Mycol.">
        <title>101 Dothideomycetes genomes: a test case for predicting lifestyles and emergence of pathogens.</title>
        <authorList>
            <person name="Haridas S."/>
            <person name="Albert R."/>
            <person name="Binder M."/>
            <person name="Bloem J."/>
            <person name="Labutti K."/>
            <person name="Salamov A."/>
            <person name="Andreopoulos B."/>
            <person name="Baker S."/>
            <person name="Barry K."/>
            <person name="Bills G."/>
            <person name="Bluhm B."/>
            <person name="Cannon C."/>
            <person name="Castanera R."/>
            <person name="Culley D."/>
            <person name="Daum C."/>
            <person name="Ezra D."/>
            <person name="Gonzalez J."/>
            <person name="Henrissat B."/>
            <person name="Kuo A."/>
            <person name="Liang C."/>
            <person name="Lipzen A."/>
            <person name="Lutzoni F."/>
            <person name="Magnuson J."/>
            <person name="Mondo S."/>
            <person name="Nolan M."/>
            <person name="Ohm R."/>
            <person name="Pangilinan J."/>
            <person name="Park H.-J."/>
            <person name="Ramirez L."/>
            <person name="Alfaro M."/>
            <person name="Sun H."/>
            <person name="Tritt A."/>
            <person name="Yoshinaga Y."/>
            <person name="Zwiers L.-H."/>
            <person name="Turgeon B."/>
            <person name="Goodwin S."/>
            <person name="Spatafora J."/>
            <person name="Crous P."/>
            <person name="Grigoriev I."/>
        </authorList>
    </citation>
    <scope>NUCLEOTIDE SEQUENCE</scope>
    <source>
        <strain evidence="3">CBS 627.86</strain>
    </source>
</reference>
<accession>A0A6A5ZI42</accession>
<dbReference type="Pfam" id="PF20150">
    <property type="entry name" value="2EXR"/>
    <property type="match status" value="1"/>
</dbReference>
<dbReference type="OrthoDB" id="3473305at2759"/>
<dbReference type="PANTHER" id="PTHR35910">
    <property type="entry name" value="2EXR DOMAIN-CONTAINING PROTEIN"/>
    <property type="match status" value="1"/>
</dbReference>